<keyword evidence="1" id="KW-1003">Cell membrane</keyword>
<dbReference type="SMART" id="SM01234">
    <property type="entry name" value="Haemolytic"/>
    <property type="match status" value="1"/>
</dbReference>
<reference evidence="2" key="1">
    <citation type="journal article" date="2020" name="mSystems">
        <title>Genome- and Community-Level Interaction Insights into Carbon Utilization and Element Cycling Functions of Hydrothermarchaeota in Hydrothermal Sediment.</title>
        <authorList>
            <person name="Zhou Z."/>
            <person name="Liu Y."/>
            <person name="Xu W."/>
            <person name="Pan J."/>
            <person name="Luo Z.H."/>
            <person name="Li M."/>
        </authorList>
    </citation>
    <scope>NUCLEOTIDE SEQUENCE [LARGE SCALE GENOMIC DNA]</scope>
    <source>
        <strain evidence="2">SpSt-776</strain>
    </source>
</reference>
<comment type="caution">
    <text evidence="2">The sequence shown here is derived from an EMBL/GenBank/DDBJ whole genome shotgun (WGS) entry which is preliminary data.</text>
</comment>
<comment type="similarity">
    <text evidence="1">Belongs to the UPF0161 family.</text>
</comment>
<gene>
    <name evidence="2" type="primary">yidD</name>
    <name evidence="2" type="ORF">ENV62_04270</name>
</gene>
<protein>
    <recommendedName>
        <fullName evidence="1">Putative membrane protein insertion efficiency factor</fullName>
    </recommendedName>
</protein>
<dbReference type="PANTHER" id="PTHR33383">
    <property type="entry name" value="MEMBRANE PROTEIN INSERTION EFFICIENCY FACTOR-RELATED"/>
    <property type="match status" value="1"/>
</dbReference>
<sequence>MTKLALWAIRAYQLVISPLFPNCCRFVPSCSHYAAEAFRRHGFWRGLHLSFRRLIRCHPFSEGGWDPVP</sequence>
<dbReference type="EMBL" id="DTHB01000029">
    <property type="protein sequence ID" value="HGB14441.1"/>
    <property type="molecule type" value="Genomic_DNA"/>
</dbReference>
<dbReference type="AlphaFoldDB" id="A0A7C3SIJ7"/>
<comment type="function">
    <text evidence="1">Could be involved in insertion of integral membrane proteins into the membrane.</text>
</comment>
<evidence type="ECO:0000256" key="1">
    <source>
        <dbReference type="HAMAP-Rule" id="MF_00386"/>
    </source>
</evidence>
<evidence type="ECO:0000313" key="2">
    <source>
        <dbReference type="EMBL" id="HGB14441.1"/>
    </source>
</evidence>
<dbReference type="HAMAP" id="MF_00386">
    <property type="entry name" value="UPF0161_YidD"/>
    <property type="match status" value="1"/>
</dbReference>
<dbReference type="InterPro" id="IPR002696">
    <property type="entry name" value="Membr_insert_effic_factor_YidD"/>
</dbReference>
<dbReference type="NCBIfam" id="TIGR00278">
    <property type="entry name" value="membrane protein insertion efficiency factor YidD"/>
    <property type="match status" value="1"/>
</dbReference>
<comment type="subcellular location">
    <subcellularLocation>
        <location evidence="1">Cell membrane</location>
        <topology evidence="1">Peripheral membrane protein</topology>
        <orientation evidence="1">Cytoplasmic side</orientation>
    </subcellularLocation>
</comment>
<organism evidence="2">
    <name type="scientific">Desulfobacca acetoxidans</name>
    <dbReference type="NCBI Taxonomy" id="60893"/>
    <lineage>
        <taxon>Bacteria</taxon>
        <taxon>Pseudomonadati</taxon>
        <taxon>Thermodesulfobacteriota</taxon>
        <taxon>Desulfobaccia</taxon>
        <taxon>Desulfobaccales</taxon>
        <taxon>Desulfobaccaceae</taxon>
        <taxon>Desulfobacca</taxon>
    </lineage>
</organism>
<dbReference type="GO" id="GO:0005886">
    <property type="term" value="C:plasma membrane"/>
    <property type="evidence" value="ECO:0007669"/>
    <property type="project" value="UniProtKB-SubCell"/>
</dbReference>
<dbReference type="Pfam" id="PF01809">
    <property type="entry name" value="YidD"/>
    <property type="match status" value="1"/>
</dbReference>
<accession>A0A7C3SIJ7</accession>
<dbReference type="PANTHER" id="PTHR33383:SF1">
    <property type="entry name" value="MEMBRANE PROTEIN INSERTION EFFICIENCY FACTOR-RELATED"/>
    <property type="match status" value="1"/>
</dbReference>
<keyword evidence="1" id="KW-0472">Membrane</keyword>
<proteinExistence type="inferred from homology"/>
<name>A0A7C3SIJ7_9BACT</name>